<feature type="domain" description="Glycosyl transferase CAP10" evidence="2">
    <location>
        <begin position="142"/>
        <end position="295"/>
    </location>
</feature>
<accession>A0ABX6TV88</accession>
<proteinExistence type="predicted"/>
<sequence length="327" mass="38836">MADSRFVMNLKGISTAFIPRIFFQRKLPNIFKEILRYKDEILEQICFRVNYYHQINQDFSEILLHSKDKEKLGQFPFKKTSKAFDAYKITKYFNDDFLIIKNYADISYKLNEPSICKDRLIGDENGIILKLDTHRHFIFLHDTQNFEDKKDLAVFRGASYQEHRKKFLQIYSGSKYCDFAHVMGNGGGKPEIKNFRKNFLSKKEQMRYKFIVSLEGNSFASNLIWAMFSNSLVLAPKMRCETWFMEGQLKPDEHFVLIDEQNLESKIEYYMTHLKEAQELIDNAHSYIEQFLDKRKEFHIGILVLAKYFYTSKQMDCPKEILNLIKG</sequence>
<dbReference type="Pfam" id="PF05686">
    <property type="entry name" value="Glyco_transf_90"/>
    <property type="match status" value="1"/>
</dbReference>
<evidence type="ECO:0000313" key="3">
    <source>
        <dbReference type="EMBL" id="QOR03684.1"/>
    </source>
</evidence>
<dbReference type="Proteomes" id="UP000594874">
    <property type="component" value="Chromosome"/>
</dbReference>
<dbReference type="InterPro" id="IPR051091">
    <property type="entry name" value="O-Glucosyltr/Glycosyltrsf_90"/>
</dbReference>
<dbReference type="EMBL" id="CP063091">
    <property type="protein sequence ID" value="QOR03684.1"/>
    <property type="molecule type" value="Genomic_DNA"/>
</dbReference>
<dbReference type="RefSeq" id="WP_197548196.1">
    <property type="nucleotide sequence ID" value="NZ_CP063091.1"/>
</dbReference>
<dbReference type="PANTHER" id="PTHR12203">
    <property type="entry name" value="KDEL LYS-ASP-GLU-LEU CONTAINING - RELATED"/>
    <property type="match status" value="1"/>
</dbReference>
<name>A0ABX6TV88_9BACT</name>
<dbReference type="InterPro" id="IPR006598">
    <property type="entry name" value="CAP10"/>
</dbReference>
<evidence type="ECO:0000259" key="2">
    <source>
        <dbReference type="Pfam" id="PF05686"/>
    </source>
</evidence>
<evidence type="ECO:0000256" key="1">
    <source>
        <dbReference type="ARBA" id="ARBA00022679"/>
    </source>
</evidence>
<gene>
    <name evidence="3" type="ORF">A0071_05670</name>
</gene>
<dbReference type="PANTHER" id="PTHR12203:SF35">
    <property type="entry name" value="PROTEIN O-GLUCOSYLTRANSFERASE 1"/>
    <property type="match status" value="1"/>
</dbReference>
<keyword evidence="4" id="KW-1185">Reference proteome</keyword>
<organism evidence="3 4">
    <name type="scientific">Campylobacter cuniculorum</name>
    <dbReference type="NCBI Taxonomy" id="374106"/>
    <lineage>
        <taxon>Bacteria</taxon>
        <taxon>Pseudomonadati</taxon>
        <taxon>Campylobacterota</taxon>
        <taxon>Epsilonproteobacteria</taxon>
        <taxon>Campylobacterales</taxon>
        <taxon>Campylobacteraceae</taxon>
        <taxon>Campylobacter</taxon>
    </lineage>
</organism>
<keyword evidence="1" id="KW-0808">Transferase</keyword>
<evidence type="ECO:0000313" key="4">
    <source>
        <dbReference type="Proteomes" id="UP000594874"/>
    </source>
</evidence>
<reference evidence="3 4" key="1">
    <citation type="submission" date="2020-10" db="EMBL/GenBank/DDBJ databases">
        <title>Campylobacter and Helicobacter PacBio genomes.</title>
        <authorList>
            <person name="Lane C."/>
        </authorList>
    </citation>
    <scope>NUCLEOTIDE SEQUENCE [LARGE SCALE GENOMIC DNA]</scope>
    <source>
        <strain evidence="3 4">2010D-8469</strain>
    </source>
</reference>
<protein>
    <submittedName>
        <fullName evidence="3">Lipopolysaccharide biosynthesis protein</fullName>
    </submittedName>
</protein>